<dbReference type="Pfam" id="PF00977">
    <property type="entry name" value="His_biosynth"/>
    <property type="match status" value="1"/>
</dbReference>
<protein>
    <submittedName>
        <fullName evidence="1">Imidazole glycerol phosphate synthase subunit HisF</fullName>
        <ecNumber evidence="1">4.1.3.-</ecNumber>
    </submittedName>
</protein>
<organism evidence="1">
    <name type="scientific">bioreactor metagenome</name>
    <dbReference type="NCBI Taxonomy" id="1076179"/>
    <lineage>
        <taxon>unclassified sequences</taxon>
        <taxon>metagenomes</taxon>
        <taxon>ecological metagenomes</taxon>
    </lineage>
</organism>
<dbReference type="EMBL" id="VSSQ01003776">
    <property type="protein sequence ID" value="MPM22295.1"/>
    <property type="molecule type" value="Genomic_DNA"/>
</dbReference>
<dbReference type="InterPro" id="IPR050064">
    <property type="entry name" value="IGPS_HisA/HisF"/>
</dbReference>
<reference evidence="1" key="1">
    <citation type="submission" date="2019-08" db="EMBL/GenBank/DDBJ databases">
        <authorList>
            <person name="Kucharzyk K."/>
            <person name="Murdoch R.W."/>
            <person name="Higgins S."/>
            <person name="Loffler F."/>
        </authorList>
    </citation>
    <scope>NUCLEOTIDE SEQUENCE</scope>
</reference>
<dbReference type="PANTHER" id="PTHR21235:SF2">
    <property type="entry name" value="IMIDAZOLE GLYCEROL PHOSPHATE SYNTHASE HISHF"/>
    <property type="match status" value="1"/>
</dbReference>
<dbReference type="GO" id="GO:0016829">
    <property type="term" value="F:lyase activity"/>
    <property type="evidence" value="ECO:0007669"/>
    <property type="project" value="UniProtKB-KW"/>
</dbReference>
<keyword evidence="1" id="KW-0456">Lyase</keyword>
<dbReference type="InterPro" id="IPR013785">
    <property type="entry name" value="Aldolase_TIM"/>
</dbReference>
<dbReference type="GO" id="GO:0000107">
    <property type="term" value="F:imidazoleglycerol-phosphate synthase activity"/>
    <property type="evidence" value="ECO:0007669"/>
    <property type="project" value="TreeGrafter"/>
</dbReference>
<gene>
    <name evidence="1" type="primary">hisF_22</name>
    <name evidence="1" type="ORF">SDC9_68746</name>
</gene>
<evidence type="ECO:0000313" key="1">
    <source>
        <dbReference type="EMBL" id="MPM22295.1"/>
    </source>
</evidence>
<dbReference type="Gene3D" id="3.20.20.70">
    <property type="entry name" value="Aldolase class I"/>
    <property type="match status" value="1"/>
</dbReference>
<accession>A0A644Y1A6</accession>
<dbReference type="SUPFAM" id="SSF51366">
    <property type="entry name" value="Ribulose-phoshate binding barrel"/>
    <property type="match status" value="1"/>
</dbReference>
<dbReference type="EC" id="4.1.3.-" evidence="1"/>
<dbReference type="InterPro" id="IPR011060">
    <property type="entry name" value="RibuloseP-bd_barrel"/>
</dbReference>
<dbReference type="GO" id="GO:0000105">
    <property type="term" value="P:L-histidine biosynthetic process"/>
    <property type="evidence" value="ECO:0007669"/>
    <property type="project" value="InterPro"/>
</dbReference>
<sequence>MLKKRIIFTLLYDEGSFMLSRNFRLQKVGGLDWLKRNYVFSRITLAIDELIVLDVSRGERKIEAFTECLAALTEECFIPITAGGGVRSVEDARRLFTSGADKIVINTALFTRQDEVRKIVSLYGGQAVVASLDVKLTSEGYEVRVKNGGHPVEGLLAKSIRMALSLGVGEIYLYSIDRDGTGQGLDMEMLDALPPDIPVPLILTGGVGKSSHFLEGLRDGRVDAVATANLFNFVGDGLCRVREELLSEGVDLPCWNGEASESLRNIFRRAN</sequence>
<dbReference type="AlphaFoldDB" id="A0A644Y1A6"/>
<name>A0A644Y1A6_9ZZZZ</name>
<proteinExistence type="predicted"/>
<comment type="caution">
    <text evidence="1">The sequence shown here is derived from an EMBL/GenBank/DDBJ whole genome shotgun (WGS) entry which is preliminary data.</text>
</comment>
<dbReference type="PANTHER" id="PTHR21235">
    <property type="entry name" value="IMIDAZOLE GLYCEROL PHOSPHATE SYNTHASE SUBUNIT HISF/H IGP SYNTHASE SUBUNIT HISF/H"/>
    <property type="match status" value="1"/>
</dbReference>
<dbReference type="InterPro" id="IPR006062">
    <property type="entry name" value="His_biosynth"/>
</dbReference>